<organism evidence="3 4">
    <name type="scientific">Tricholomella constricta</name>
    <dbReference type="NCBI Taxonomy" id="117010"/>
    <lineage>
        <taxon>Eukaryota</taxon>
        <taxon>Fungi</taxon>
        <taxon>Dikarya</taxon>
        <taxon>Basidiomycota</taxon>
        <taxon>Agaricomycotina</taxon>
        <taxon>Agaricomycetes</taxon>
        <taxon>Agaricomycetidae</taxon>
        <taxon>Agaricales</taxon>
        <taxon>Tricholomatineae</taxon>
        <taxon>Lyophyllaceae</taxon>
        <taxon>Tricholomella</taxon>
    </lineage>
</organism>
<evidence type="ECO:0000259" key="2">
    <source>
        <dbReference type="Pfam" id="PF13391"/>
    </source>
</evidence>
<sequence>MSKLPPRHERPILPLRPADLFPEDASYVVFWHPGTNRPFLSLPAYDNSGEPNDFGLHHGTALLACQVLACNEPGYLSTSRDPEDVAVRHDGGPDSLLREKIYYYFLSNSKPRYEICRRFSKWRFPHKSYSEELWGKRDSNPGVLKGGFHSAAAASQGTRQRDEICAVSGCNDSLTLSHLVPIAEADWLRRNSMDVYMTNNKILHLDPTNLLAMRADLHHKQFEHGTFAIVPKCRELRVHFLENVCNAANYYHNTVFEHRYVSRQLLFARFAMQIINLHASQFPARDIQRGSSAHGHGGDVGDGGGGSGDVGDAGGSGSGHVETCGRKRARLAGKMKEGTMEASGSKKTRKKKVKISSAAKRMETESELATDTEREREELARDMELAARTVSFFGEY</sequence>
<dbReference type="OrthoDB" id="3064585at2759"/>
<feature type="domain" description="HNH nuclease" evidence="2">
    <location>
        <begin position="165"/>
        <end position="230"/>
    </location>
</feature>
<feature type="region of interest" description="Disordered" evidence="1">
    <location>
        <begin position="287"/>
        <end position="377"/>
    </location>
</feature>
<evidence type="ECO:0000256" key="1">
    <source>
        <dbReference type="SAM" id="MobiDB-lite"/>
    </source>
</evidence>
<proteinExistence type="predicted"/>
<protein>
    <recommendedName>
        <fullName evidence="2">HNH nuclease domain-containing protein</fullName>
    </recommendedName>
</protein>
<name>A0A8H5M7V3_9AGAR</name>
<evidence type="ECO:0000313" key="4">
    <source>
        <dbReference type="Proteomes" id="UP000565441"/>
    </source>
</evidence>
<dbReference type="Pfam" id="PF13391">
    <property type="entry name" value="HNH_2"/>
    <property type="match status" value="1"/>
</dbReference>
<dbReference type="EMBL" id="JAACJP010000005">
    <property type="protein sequence ID" value="KAF5384113.1"/>
    <property type="molecule type" value="Genomic_DNA"/>
</dbReference>
<keyword evidence="4" id="KW-1185">Reference proteome</keyword>
<feature type="compositionally biased region" description="Gly residues" evidence="1">
    <location>
        <begin position="298"/>
        <end position="318"/>
    </location>
</feature>
<gene>
    <name evidence="3" type="ORF">D9615_003225</name>
</gene>
<evidence type="ECO:0000313" key="3">
    <source>
        <dbReference type="EMBL" id="KAF5384113.1"/>
    </source>
</evidence>
<accession>A0A8H5M7V3</accession>
<reference evidence="3 4" key="1">
    <citation type="journal article" date="2020" name="ISME J.">
        <title>Uncovering the hidden diversity of litter-decomposition mechanisms in mushroom-forming fungi.</title>
        <authorList>
            <person name="Floudas D."/>
            <person name="Bentzer J."/>
            <person name="Ahren D."/>
            <person name="Johansson T."/>
            <person name="Persson P."/>
            <person name="Tunlid A."/>
        </authorList>
    </citation>
    <scope>NUCLEOTIDE SEQUENCE [LARGE SCALE GENOMIC DNA]</scope>
    <source>
        <strain evidence="3 4">CBS 661.87</strain>
    </source>
</reference>
<dbReference type="Proteomes" id="UP000565441">
    <property type="component" value="Unassembled WGS sequence"/>
</dbReference>
<dbReference type="InterPro" id="IPR003615">
    <property type="entry name" value="HNH_nuc"/>
</dbReference>
<dbReference type="AlphaFoldDB" id="A0A8H5M7V3"/>
<comment type="caution">
    <text evidence="3">The sequence shown here is derived from an EMBL/GenBank/DDBJ whole genome shotgun (WGS) entry which is preliminary data.</text>
</comment>